<sequence>MAPTKKGGQMKGCSAISEVVTREYTTINSHKHIHGMGSKKRAPRALRDLKICHERKGNSRCAD</sequence>
<dbReference type="Gene3D" id="3.10.440.10">
    <property type="match status" value="1"/>
</dbReference>
<dbReference type="GO" id="GO:0003735">
    <property type="term" value="F:structural constituent of ribosome"/>
    <property type="evidence" value="ECO:0007669"/>
    <property type="project" value="InterPro"/>
</dbReference>
<dbReference type="Pfam" id="PF01198">
    <property type="entry name" value="Ribosomal_L31e"/>
    <property type="match status" value="1"/>
</dbReference>
<dbReference type="InterPro" id="IPR000054">
    <property type="entry name" value="Ribosomal_eL31"/>
</dbReference>
<keyword evidence="2" id="KW-0689">Ribosomal protein</keyword>
<proteinExistence type="inferred from homology"/>
<accession>A0A485PSY9</accession>
<dbReference type="Proteomes" id="UP000386466">
    <property type="component" value="Unassembled WGS sequence"/>
</dbReference>
<reference evidence="4 5" key="1">
    <citation type="submission" date="2019-01" db="EMBL/GenBank/DDBJ databases">
        <authorList>
            <person name="Alioto T."/>
            <person name="Alioto T."/>
        </authorList>
    </citation>
    <scope>NUCLEOTIDE SEQUENCE [LARGE SCALE GENOMIC DNA]</scope>
</reference>
<evidence type="ECO:0000256" key="3">
    <source>
        <dbReference type="ARBA" id="ARBA00023274"/>
    </source>
</evidence>
<dbReference type="GO" id="GO:0006412">
    <property type="term" value="P:translation"/>
    <property type="evidence" value="ECO:0007669"/>
    <property type="project" value="InterPro"/>
</dbReference>
<dbReference type="SUPFAM" id="SSF54575">
    <property type="entry name" value="Ribosomal protein L31e"/>
    <property type="match status" value="1"/>
</dbReference>
<comment type="similarity">
    <text evidence="1">Belongs to the eukaryotic ribosomal protein eL31 family.</text>
</comment>
<protein>
    <submittedName>
        <fullName evidence="4">Uncharacterized protein</fullName>
    </submittedName>
</protein>
<evidence type="ECO:0000313" key="4">
    <source>
        <dbReference type="EMBL" id="VFV47149.1"/>
    </source>
</evidence>
<evidence type="ECO:0000256" key="1">
    <source>
        <dbReference type="ARBA" id="ARBA00010808"/>
    </source>
</evidence>
<name>A0A485PSY9_LYNPA</name>
<keyword evidence="5" id="KW-1185">Reference proteome</keyword>
<evidence type="ECO:0000256" key="2">
    <source>
        <dbReference type="ARBA" id="ARBA00022980"/>
    </source>
</evidence>
<dbReference type="AlphaFoldDB" id="A0A485PSY9"/>
<dbReference type="EMBL" id="CAAGRJ010040041">
    <property type="protein sequence ID" value="VFV47149.1"/>
    <property type="molecule type" value="Genomic_DNA"/>
</dbReference>
<gene>
    <name evidence="4" type="ORF">LYPA_23C010741</name>
</gene>
<dbReference type="GO" id="GO:0005840">
    <property type="term" value="C:ribosome"/>
    <property type="evidence" value="ECO:0007669"/>
    <property type="project" value="UniProtKB-KW"/>
</dbReference>
<organism evidence="4 5">
    <name type="scientific">Lynx pardinus</name>
    <name type="common">Iberian lynx</name>
    <name type="synonym">Felis pardina</name>
    <dbReference type="NCBI Taxonomy" id="191816"/>
    <lineage>
        <taxon>Eukaryota</taxon>
        <taxon>Metazoa</taxon>
        <taxon>Chordata</taxon>
        <taxon>Craniata</taxon>
        <taxon>Vertebrata</taxon>
        <taxon>Euteleostomi</taxon>
        <taxon>Mammalia</taxon>
        <taxon>Eutheria</taxon>
        <taxon>Laurasiatheria</taxon>
        <taxon>Carnivora</taxon>
        <taxon>Feliformia</taxon>
        <taxon>Felidae</taxon>
        <taxon>Felinae</taxon>
        <taxon>Lynx</taxon>
    </lineage>
</organism>
<dbReference type="InterPro" id="IPR023621">
    <property type="entry name" value="Ribosomal_eL31_dom_sf"/>
</dbReference>
<evidence type="ECO:0000313" key="5">
    <source>
        <dbReference type="Proteomes" id="UP000386466"/>
    </source>
</evidence>
<keyword evidence="3" id="KW-0687">Ribonucleoprotein</keyword>
<dbReference type="GO" id="GO:1990904">
    <property type="term" value="C:ribonucleoprotein complex"/>
    <property type="evidence" value="ECO:0007669"/>
    <property type="project" value="UniProtKB-KW"/>
</dbReference>